<feature type="compositionally biased region" description="Polar residues" evidence="5">
    <location>
        <begin position="701"/>
        <end position="719"/>
    </location>
</feature>
<dbReference type="InterPro" id="IPR051511">
    <property type="entry name" value="MitoQC_Scaffold_Kinases"/>
</dbReference>
<dbReference type="Proteomes" id="UP001249851">
    <property type="component" value="Unassembled WGS sequence"/>
</dbReference>
<evidence type="ECO:0000256" key="3">
    <source>
        <dbReference type="ARBA" id="ARBA00022787"/>
    </source>
</evidence>
<evidence type="ECO:0000313" key="7">
    <source>
        <dbReference type="EMBL" id="KAK2565169.1"/>
    </source>
</evidence>
<feature type="region of interest" description="Disordered" evidence="5">
    <location>
        <begin position="379"/>
        <end position="418"/>
    </location>
</feature>
<feature type="domain" description="Protein kinase" evidence="6">
    <location>
        <begin position="1175"/>
        <end position="1469"/>
    </location>
</feature>
<keyword evidence="7" id="KW-0418">Kinase</keyword>
<feature type="compositionally biased region" description="Low complexity" evidence="5">
    <location>
        <begin position="623"/>
        <end position="634"/>
    </location>
</feature>
<dbReference type="GO" id="GO:0004672">
    <property type="term" value="F:protein kinase activity"/>
    <property type="evidence" value="ECO:0007669"/>
    <property type="project" value="InterPro"/>
</dbReference>
<gene>
    <name evidence="7" type="ORF">P5673_011096</name>
</gene>
<organism evidence="7 8">
    <name type="scientific">Acropora cervicornis</name>
    <name type="common">Staghorn coral</name>
    <dbReference type="NCBI Taxonomy" id="6130"/>
    <lineage>
        <taxon>Eukaryota</taxon>
        <taxon>Metazoa</taxon>
        <taxon>Cnidaria</taxon>
        <taxon>Anthozoa</taxon>
        <taxon>Hexacorallia</taxon>
        <taxon>Scleractinia</taxon>
        <taxon>Astrocoeniina</taxon>
        <taxon>Acroporidae</taxon>
        <taxon>Acropora</taxon>
    </lineage>
</organism>
<evidence type="ECO:0000256" key="4">
    <source>
        <dbReference type="ARBA" id="ARBA00022792"/>
    </source>
</evidence>
<evidence type="ECO:0000256" key="2">
    <source>
        <dbReference type="ARBA" id="ARBA00004572"/>
    </source>
</evidence>
<keyword evidence="7" id="KW-0808">Transferase</keyword>
<keyword evidence="4" id="KW-0472">Membrane</keyword>
<keyword evidence="4" id="KW-0999">Mitochondrion inner membrane</keyword>
<accession>A0AAD9QPK7</accession>
<dbReference type="PROSITE" id="PS50011">
    <property type="entry name" value="PROTEIN_KINASE_DOM"/>
    <property type="match status" value="1"/>
</dbReference>
<dbReference type="Pfam" id="PF00069">
    <property type="entry name" value="Pkinase"/>
    <property type="match status" value="1"/>
</dbReference>
<name>A0AAD9QPK7_ACRCE</name>
<dbReference type="GO" id="GO:0005524">
    <property type="term" value="F:ATP binding"/>
    <property type="evidence" value="ECO:0007669"/>
    <property type="project" value="InterPro"/>
</dbReference>
<proteinExistence type="predicted"/>
<dbReference type="InterPro" id="IPR011009">
    <property type="entry name" value="Kinase-like_dom_sf"/>
</dbReference>
<comment type="subcellular location">
    <subcellularLocation>
        <location evidence="1">Mitochondrion inner membrane</location>
        <topology evidence="1">Single-pass membrane protein</topology>
    </subcellularLocation>
    <subcellularLocation>
        <location evidence="2">Mitochondrion outer membrane</location>
        <topology evidence="2">Single-pass membrane protein</topology>
    </subcellularLocation>
</comment>
<dbReference type="PROSITE" id="PS00108">
    <property type="entry name" value="PROTEIN_KINASE_ST"/>
    <property type="match status" value="1"/>
</dbReference>
<feature type="compositionally biased region" description="Low complexity" evidence="5">
    <location>
        <begin position="768"/>
        <end position="782"/>
    </location>
</feature>
<feature type="region of interest" description="Disordered" evidence="5">
    <location>
        <begin position="112"/>
        <end position="167"/>
    </location>
</feature>
<feature type="compositionally biased region" description="Polar residues" evidence="5">
    <location>
        <begin position="379"/>
        <end position="393"/>
    </location>
</feature>
<keyword evidence="3" id="KW-1000">Mitochondrion outer membrane</keyword>
<evidence type="ECO:0000313" key="8">
    <source>
        <dbReference type="Proteomes" id="UP001249851"/>
    </source>
</evidence>
<dbReference type="EMBL" id="JARQWQ010000020">
    <property type="protein sequence ID" value="KAK2565169.1"/>
    <property type="molecule type" value="Genomic_DNA"/>
</dbReference>
<dbReference type="GO" id="GO:0005743">
    <property type="term" value="C:mitochondrial inner membrane"/>
    <property type="evidence" value="ECO:0007669"/>
    <property type="project" value="UniProtKB-SubCell"/>
</dbReference>
<feature type="region of interest" description="Disordered" evidence="5">
    <location>
        <begin position="584"/>
        <end position="657"/>
    </location>
</feature>
<evidence type="ECO:0000259" key="6">
    <source>
        <dbReference type="PROSITE" id="PS50011"/>
    </source>
</evidence>
<keyword evidence="8" id="KW-1185">Reference proteome</keyword>
<reference evidence="7" key="1">
    <citation type="journal article" date="2023" name="G3 (Bethesda)">
        <title>Whole genome assembly and annotation of the endangered Caribbean coral Acropora cervicornis.</title>
        <authorList>
            <person name="Selwyn J.D."/>
            <person name="Vollmer S.V."/>
        </authorList>
    </citation>
    <scope>NUCLEOTIDE SEQUENCE</scope>
    <source>
        <strain evidence="7">K2</strain>
    </source>
</reference>
<evidence type="ECO:0000256" key="1">
    <source>
        <dbReference type="ARBA" id="ARBA00004434"/>
    </source>
</evidence>
<dbReference type="Gene3D" id="1.10.510.10">
    <property type="entry name" value="Transferase(Phosphotransferase) domain 1"/>
    <property type="match status" value="1"/>
</dbReference>
<feature type="compositionally biased region" description="Low complexity" evidence="5">
    <location>
        <begin position="401"/>
        <end position="415"/>
    </location>
</feature>
<dbReference type="PANTHER" id="PTHR22972">
    <property type="entry name" value="SERINE/THREONINE PROTEIN KINASE"/>
    <property type="match status" value="1"/>
</dbReference>
<evidence type="ECO:0000256" key="5">
    <source>
        <dbReference type="SAM" id="MobiDB-lite"/>
    </source>
</evidence>
<dbReference type="GO" id="GO:0005741">
    <property type="term" value="C:mitochondrial outer membrane"/>
    <property type="evidence" value="ECO:0007669"/>
    <property type="project" value="UniProtKB-SubCell"/>
</dbReference>
<feature type="compositionally biased region" description="Pro residues" evidence="5">
    <location>
        <begin position="753"/>
        <end position="767"/>
    </location>
</feature>
<feature type="region of interest" description="Disordered" evidence="5">
    <location>
        <begin position="1045"/>
        <end position="1124"/>
    </location>
</feature>
<comment type="caution">
    <text evidence="7">The sequence shown here is derived from an EMBL/GenBank/DDBJ whole genome shotgun (WGS) entry which is preliminary data.</text>
</comment>
<feature type="region of interest" description="Disordered" evidence="5">
    <location>
        <begin position="686"/>
        <end position="819"/>
    </location>
</feature>
<reference evidence="7" key="2">
    <citation type="journal article" date="2023" name="Science">
        <title>Genomic signatures of disease resistance in endangered staghorn corals.</title>
        <authorList>
            <person name="Vollmer S.V."/>
            <person name="Selwyn J.D."/>
            <person name="Despard B.A."/>
            <person name="Roesel C.L."/>
        </authorList>
    </citation>
    <scope>NUCLEOTIDE SEQUENCE</scope>
    <source>
        <strain evidence="7">K2</strain>
    </source>
</reference>
<dbReference type="InterPro" id="IPR000719">
    <property type="entry name" value="Prot_kinase_dom"/>
</dbReference>
<sequence>MSACNNFVEQLWRKGKCSNCFQSKERHQNTVRADADVRKEEVINSHSRGNQAFQSKKNSGLFKEENDEEKTILESANMVQTIAPSGTRDDKVVTEADGRKTEQGAKSLVGIKPKPMIRPKPRVPSGTVDSEKHVISCEENPLKSEDALSDSIEVEDSPGKSHNRPRCNAKFTEKTEALFSKPDDDLQVSKRANNKANIEPVSDTIIHDEECIREVDDPTDSVTAEQRNLVKISSKNDIDDITENERELLNLKIENDSGSDLDEYVPMKRSIVSFTDEPGKERNALKADHVVSNTKESHGRNIMTCEPRTVTASGSCDSEVDEENEQSSRVLEFRNPLCFIANEIEMDDNERRNDTCDKLNSNEISSEFNSAKPFYVNGSGSTCRRENGSNNHNSEYENTRSSSGNNSSNGASGNNTDVAARGKLNEEDIMISSKGTPDVLLEKNGYVVMESSGTSNSSIGSSIWDSCMVSDFQESSCEGLHVEKASGKLNTGNDIDKPHCEILKNKLSNVQTVASEKCDFNTDPISENSTPKHFTKPYKVVDISTGFECPTTEDQTDVPPLPPKEKDLRKGHINEFKHHVYLEPSDKVPIVPEQGPPDEEKETVPTLKGSGFSSSPPSPAIQSVVERSPSVRRVPAPRPHSRVPSQFGTMPKPAPRTSRIIADVPETENTEVQKNMLVNSPPIAAISPLFDTSVPDPPSQPLQLSFKNSSQVTSPTSPSLPGFSDEPSENVTLSPDSSTVGEVQEGPIKPKRSAPPPPCSASSPTPPKSSSSQPVTPVKSISPSPPQTRPTRSLTFSGTHSTPTSGTPAKAQPSPKSTLRRAFATMKKLGGKKKNRLSKTLEISAPIIANENIPGTFTQKEVTREQTTAEDNPVKTQQADLVDPEIPKNTEASFDVASVMSTLDRPISPPYSLPIDALPTTKQSVGPCSPIMETPPSIGYMNFPLSKGGGTLEKPKKPPRVTKLVKPFHYNETTPSDSSRRRDEEPTYLQPNQDVVTLKMETALANLNDAEILAETLSRVEQEKLGPLPAIPKPRQVRFHCEKSDASNDSLGNKCDPDMRPTRVVSPTRSHVPEVKEDSKSCPRLPSRPPNPKPALHSMRGRSQSFDSRSLHMKKTVVRSRSLSSSSGLEKRYNKILKLQLQTLEEMINSWSAELLPDVNLDLSDTKWSDYEVCGELFDIKCAGAVLVPVKCAKFWEGNKKLLAKVEYPASSSTRAKELSPYRHDMRVTGTVSHHVNISRVLTHFTDAIPGDVIGREDCDSYETSVSITDQIPYETVACFLKRTKEEHENDPETYEKKICLLLLQLLSAIDHLHREAVVHRDLKAENLCLLDCGLLVVFNFQHALQQVQTTRPSPFIISKASADDLGGNWEHLPPEILTSPEEAALLNYEGCDTFAAGCLVYELLHRSNPFAVNRLLIQQDFDQSDLPPIPVKSQFSRGLCIIARQLLRRFPQERLSAGEALQMLQVLLWGPRELEDESVESAVSDWLESERAHTVAMIARNQMQKGWSKDEFVEMYMKCEFLVDTSADSVSYIYQQLDLDK</sequence>
<feature type="region of interest" description="Disordered" evidence="5">
    <location>
        <begin position="967"/>
        <end position="991"/>
    </location>
</feature>
<dbReference type="InterPro" id="IPR008271">
    <property type="entry name" value="Ser/Thr_kinase_AS"/>
</dbReference>
<feature type="compositionally biased region" description="Basic and acidic residues" evidence="5">
    <location>
        <begin position="1071"/>
        <end position="1081"/>
    </location>
</feature>
<feature type="compositionally biased region" description="Basic and acidic residues" evidence="5">
    <location>
        <begin position="129"/>
        <end position="146"/>
    </location>
</feature>
<dbReference type="PANTHER" id="PTHR22972:SF8">
    <property type="entry name" value="PROTEIN KINASE DOMAIN-CONTAINING PROTEIN"/>
    <property type="match status" value="1"/>
</dbReference>
<dbReference type="SUPFAM" id="SSF56112">
    <property type="entry name" value="Protein kinase-like (PK-like)"/>
    <property type="match status" value="1"/>
</dbReference>
<feature type="compositionally biased region" description="Low complexity" evidence="5">
    <location>
        <begin position="789"/>
        <end position="808"/>
    </location>
</feature>
<protein>
    <submittedName>
        <fullName evidence="7">Inactive tyrosine-protein kinase PRAG1</fullName>
    </submittedName>
</protein>
<keyword evidence="4" id="KW-0496">Mitochondrion</keyword>
<feature type="compositionally biased region" description="Polar residues" evidence="5">
    <location>
        <begin position="729"/>
        <end position="741"/>
    </location>
</feature>
<dbReference type="SMART" id="SM00220">
    <property type="entry name" value="S_TKc"/>
    <property type="match status" value="1"/>
</dbReference>